<dbReference type="Proteomes" id="UP001169006">
    <property type="component" value="Unassembled WGS sequence"/>
</dbReference>
<dbReference type="InterPro" id="IPR000253">
    <property type="entry name" value="FHA_dom"/>
</dbReference>
<keyword evidence="4" id="KW-1185">Reference proteome</keyword>
<evidence type="ECO:0000313" key="4">
    <source>
        <dbReference type="Proteomes" id="UP001169006"/>
    </source>
</evidence>
<dbReference type="PROSITE" id="PS50006">
    <property type="entry name" value="FHA_DOMAIN"/>
    <property type="match status" value="1"/>
</dbReference>
<feature type="compositionally biased region" description="Basic and acidic residues" evidence="1">
    <location>
        <begin position="373"/>
        <end position="394"/>
    </location>
</feature>
<sequence>MRLELLPSAGSSLSRPPATRWMLERGRRTIGRADDCDWRLPQDQRSISKLHCIIERKGNAFILEDRSSNGSLVDGKLLRDGATVTLRNDSQVQLGSLSFDVRISGAAAFEEPDADDSLAISNETLTISSILADIVPAGHVATGVAGPREADDPLAFSVKSRTSPLSSRNVQIGWNGPPTPETISKVIPDDWYGEADIQLAHSLEHSTATRVSVHVGSATRTEAPNLSPKDAPLPFEEDIAPDASIGGLSRETERLLHQLELALEQGAELLGVKLNSTGDDPFSQRAGAQSPTDRVASLLSKQRQMNAALEGLIHNSARTFDPTIIEARVDAAQKKHIAWLREAAYWRAYRAQFDQNGRRLSVANLLVSGSSSKRTDATGPRADDLEEGNKLNEV</sequence>
<feature type="region of interest" description="Disordered" evidence="1">
    <location>
        <begin position="215"/>
        <end position="234"/>
    </location>
</feature>
<protein>
    <submittedName>
        <fullName evidence="3">FHA domain-containing protein</fullName>
    </submittedName>
</protein>
<gene>
    <name evidence="3" type="ORF">Q2T52_13455</name>
</gene>
<organism evidence="3 4">
    <name type="scientific">Rhizobium oryzicola</name>
    <dbReference type="NCBI Taxonomy" id="1232668"/>
    <lineage>
        <taxon>Bacteria</taxon>
        <taxon>Pseudomonadati</taxon>
        <taxon>Pseudomonadota</taxon>
        <taxon>Alphaproteobacteria</taxon>
        <taxon>Hyphomicrobiales</taxon>
        <taxon>Rhizobiaceae</taxon>
        <taxon>Rhizobium/Agrobacterium group</taxon>
        <taxon>Rhizobium</taxon>
    </lineage>
</organism>
<dbReference type="CDD" id="cd00060">
    <property type="entry name" value="FHA"/>
    <property type="match status" value="1"/>
</dbReference>
<dbReference type="InterPro" id="IPR008984">
    <property type="entry name" value="SMAD_FHA_dom_sf"/>
</dbReference>
<name>A0ABT8SXE6_9HYPH</name>
<evidence type="ECO:0000256" key="1">
    <source>
        <dbReference type="SAM" id="MobiDB-lite"/>
    </source>
</evidence>
<dbReference type="Pfam" id="PF00498">
    <property type="entry name" value="FHA"/>
    <property type="match status" value="1"/>
</dbReference>
<dbReference type="EMBL" id="JAUKWQ010000003">
    <property type="protein sequence ID" value="MDO1583092.1"/>
    <property type="molecule type" value="Genomic_DNA"/>
</dbReference>
<dbReference type="RefSeq" id="WP_302077247.1">
    <property type="nucleotide sequence ID" value="NZ_JAUKWQ010000003.1"/>
</dbReference>
<reference evidence="3" key="2">
    <citation type="submission" date="2023-07" db="EMBL/GenBank/DDBJ databases">
        <authorList>
            <person name="Sun H."/>
        </authorList>
    </citation>
    <scope>NUCLEOTIDE SEQUENCE</scope>
    <source>
        <strain evidence="3">05753</strain>
    </source>
</reference>
<dbReference type="SMART" id="SM00240">
    <property type="entry name" value="FHA"/>
    <property type="match status" value="1"/>
</dbReference>
<dbReference type="Gene3D" id="2.60.200.20">
    <property type="match status" value="1"/>
</dbReference>
<dbReference type="SUPFAM" id="SSF49879">
    <property type="entry name" value="SMAD/FHA domain"/>
    <property type="match status" value="1"/>
</dbReference>
<feature type="region of interest" description="Disordered" evidence="1">
    <location>
        <begin position="370"/>
        <end position="394"/>
    </location>
</feature>
<comment type="caution">
    <text evidence="3">The sequence shown here is derived from an EMBL/GenBank/DDBJ whole genome shotgun (WGS) entry which is preliminary data.</text>
</comment>
<reference evidence="3" key="1">
    <citation type="journal article" date="2015" name="Int. J. Syst. Evol. Microbiol.">
        <title>Rhizobium oryzicola sp. nov., potential plant-growth-promoting endophytic bacteria isolated from rice roots.</title>
        <authorList>
            <person name="Zhang X.X."/>
            <person name="Gao J.S."/>
            <person name="Cao Y.H."/>
            <person name="Sheirdil R.A."/>
            <person name="Wang X.C."/>
            <person name="Zhang L."/>
        </authorList>
    </citation>
    <scope>NUCLEOTIDE SEQUENCE</scope>
    <source>
        <strain evidence="3">05753</strain>
    </source>
</reference>
<evidence type="ECO:0000259" key="2">
    <source>
        <dbReference type="PROSITE" id="PS50006"/>
    </source>
</evidence>
<accession>A0ABT8SXE6</accession>
<proteinExistence type="predicted"/>
<feature type="domain" description="FHA" evidence="2">
    <location>
        <begin position="28"/>
        <end position="78"/>
    </location>
</feature>
<evidence type="ECO:0000313" key="3">
    <source>
        <dbReference type="EMBL" id="MDO1583092.1"/>
    </source>
</evidence>